<keyword evidence="5" id="KW-1185">Reference proteome</keyword>
<name>A0ABP0I0J4_9DINO</name>
<keyword evidence="3" id="KW-0732">Signal</keyword>
<evidence type="ECO:0000313" key="4">
    <source>
        <dbReference type="EMBL" id="CAK8996115.1"/>
    </source>
</evidence>
<evidence type="ECO:0000256" key="2">
    <source>
        <dbReference type="SAM" id="MobiDB-lite"/>
    </source>
</evidence>
<dbReference type="EMBL" id="CAXAMN010001769">
    <property type="protein sequence ID" value="CAK8996115.1"/>
    <property type="molecule type" value="Genomic_DNA"/>
</dbReference>
<organism evidence="4 5">
    <name type="scientific">Durusdinium trenchii</name>
    <dbReference type="NCBI Taxonomy" id="1381693"/>
    <lineage>
        <taxon>Eukaryota</taxon>
        <taxon>Sar</taxon>
        <taxon>Alveolata</taxon>
        <taxon>Dinophyceae</taxon>
        <taxon>Suessiales</taxon>
        <taxon>Symbiodiniaceae</taxon>
        <taxon>Durusdinium</taxon>
    </lineage>
</organism>
<keyword evidence="1" id="KW-0175">Coiled coil</keyword>
<protein>
    <submittedName>
        <fullName evidence="4">Uncharacterized protein</fullName>
    </submittedName>
</protein>
<feature type="chain" id="PRO_5047007790" evidence="3">
    <location>
        <begin position="19"/>
        <end position="384"/>
    </location>
</feature>
<reference evidence="4 5" key="1">
    <citation type="submission" date="2024-02" db="EMBL/GenBank/DDBJ databases">
        <authorList>
            <person name="Chen Y."/>
            <person name="Shah S."/>
            <person name="Dougan E. K."/>
            <person name="Thang M."/>
            <person name="Chan C."/>
        </authorList>
    </citation>
    <scope>NUCLEOTIDE SEQUENCE [LARGE SCALE GENOMIC DNA]</scope>
</reference>
<gene>
    <name evidence="4" type="ORF">CCMP2556_LOCUS4326</name>
</gene>
<feature type="coiled-coil region" evidence="1">
    <location>
        <begin position="265"/>
        <end position="313"/>
    </location>
</feature>
<accession>A0ABP0I0J4</accession>
<feature type="signal peptide" evidence="3">
    <location>
        <begin position="1"/>
        <end position="18"/>
    </location>
</feature>
<sequence>MFWPIPFFARLLTSVGSASYSSCSTLPNFSPLAMATSCDMEKVAAVLSDFNSEVLADEAKTKDIQNQLIQCSTSSAEAKKALEERTELLRSKVEEAAAALENSQTSERQVLSALEAKVKTLMETQAELQSVEEEKTKLESSSQAELLVTKELREAKVKNVSNEDVFSSLVAGTPEDMEEKLSSLKSYLQEIGCEKTLVCAAQGLSTPPEGRGDFDQMAINCIKEELLEKMQQVEAQLSARAPGEKQLLAELLGLEALHEICVQKAKLAEEAHHQVETEMKGFKNEIKLGKHHLKQVTKELEAVKEKWQVEEQKASTIQEASAAFDRLNADTTKTSGTTTETLEPPAKRMRMEEIQDEPTKEMKLEAQVASPARVRVSTGGDHHR</sequence>
<evidence type="ECO:0000256" key="3">
    <source>
        <dbReference type="SAM" id="SignalP"/>
    </source>
</evidence>
<feature type="region of interest" description="Disordered" evidence="2">
    <location>
        <begin position="356"/>
        <end position="384"/>
    </location>
</feature>
<feature type="coiled-coil region" evidence="1">
    <location>
        <begin position="79"/>
        <end position="141"/>
    </location>
</feature>
<evidence type="ECO:0000256" key="1">
    <source>
        <dbReference type="SAM" id="Coils"/>
    </source>
</evidence>
<dbReference type="Proteomes" id="UP001642484">
    <property type="component" value="Unassembled WGS sequence"/>
</dbReference>
<evidence type="ECO:0000313" key="5">
    <source>
        <dbReference type="Proteomes" id="UP001642484"/>
    </source>
</evidence>
<comment type="caution">
    <text evidence="4">The sequence shown here is derived from an EMBL/GenBank/DDBJ whole genome shotgun (WGS) entry which is preliminary data.</text>
</comment>
<proteinExistence type="predicted"/>